<keyword evidence="3" id="KW-0820">tRNA-binding</keyword>
<keyword evidence="14" id="KW-0547">Nucleotide-binding</keyword>
<keyword evidence="7" id="KW-0521">NADP</keyword>
<evidence type="ECO:0000256" key="12">
    <source>
        <dbReference type="PIRNR" id="PIRNR006621"/>
    </source>
</evidence>
<feature type="binding site" evidence="14">
    <location>
        <begin position="24"/>
        <end position="26"/>
    </location>
    <ligand>
        <name>FMN</name>
        <dbReference type="ChEBI" id="CHEBI:58210"/>
    </ligand>
</feature>
<dbReference type="Gene3D" id="1.10.1200.80">
    <property type="entry name" value="Putative flavin oxidoreducatase, domain 2"/>
    <property type="match status" value="1"/>
</dbReference>
<dbReference type="InterPro" id="IPR018517">
    <property type="entry name" value="tRNA_hU_synthase_CS"/>
</dbReference>
<dbReference type="GO" id="GO:0000049">
    <property type="term" value="F:tRNA binding"/>
    <property type="evidence" value="ECO:0007669"/>
    <property type="project" value="UniProtKB-KW"/>
</dbReference>
<evidence type="ECO:0000256" key="1">
    <source>
        <dbReference type="ARBA" id="ARBA00001917"/>
    </source>
</evidence>
<organism evidence="16 17">
    <name type="scientific">Lysinibacillus xylanilyticus</name>
    <dbReference type="NCBI Taxonomy" id="582475"/>
    <lineage>
        <taxon>Bacteria</taxon>
        <taxon>Bacillati</taxon>
        <taxon>Bacillota</taxon>
        <taxon>Bacilli</taxon>
        <taxon>Bacillales</taxon>
        <taxon>Bacillaceae</taxon>
        <taxon>Lysinibacillus</taxon>
    </lineage>
</organism>
<evidence type="ECO:0000256" key="8">
    <source>
        <dbReference type="ARBA" id="ARBA00022884"/>
    </source>
</evidence>
<evidence type="ECO:0000256" key="5">
    <source>
        <dbReference type="ARBA" id="ARBA00022643"/>
    </source>
</evidence>
<keyword evidence="4 12" id="KW-0285">Flavoprotein</keyword>
<gene>
    <name evidence="16" type="ORF">ACZ11_15135</name>
</gene>
<dbReference type="AlphaFoldDB" id="A0A0K9F7Y6"/>
<keyword evidence="9 12" id="KW-0560">Oxidoreductase</keyword>
<dbReference type="CDD" id="cd02801">
    <property type="entry name" value="DUS_like_FMN"/>
    <property type="match status" value="1"/>
</dbReference>
<evidence type="ECO:0000256" key="13">
    <source>
        <dbReference type="PIRSR" id="PIRSR006621-1"/>
    </source>
</evidence>
<dbReference type="NCBIfam" id="TIGR00737">
    <property type="entry name" value="nifR3_yhdG"/>
    <property type="match status" value="1"/>
</dbReference>
<evidence type="ECO:0000256" key="3">
    <source>
        <dbReference type="ARBA" id="ARBA00022555"/>
    </source>
</evidence>
<keyword evidence="8" id="KW-0694">RNA-binding</keyword>
<comment type="function">
    <text evidence="2 12">Catalyzes the synthesis of 5,6-dihydrouridine (D), a modified base found in the D-loop of most tRNAs, via the reduction of the C5-C6 double bond in target uridines.</text>
</comment>
<evidence type="ECO:0000259" key="15">
    <source>
        <dbReference type="Pfam" id="PF01207"/>
    </source>
</evidence>
<dbReference type="PATRIC" id="fig|582475.4.peg.2528"/>
<dbReference type="InterPro" id="IPR013785">
    <property type="entry name" value="Aldolase_TIM"/>
</dbReference>
<dbReference type="SUPFAM" id="SSF51395">
    <property type="entry name" value="FMN-linked oxidoreductases"/>
    <property type="match status" value="1"/>
</dbReference>
<dbReference type="PIRSF" id="PIRSF006621">
    <property type="entry name" value="Dus"/>
    <property type="match status" value="1"/>
</dbReference>
<evidence type="ECO:0000256" key="9">
    <source>
        <dbReference type="ARBA" id="ARBA00023002"/>
    </source>
</evidence>
<feature type="binding site" evidence="14">
    <location>
        <position position="78"/>
    </location>
    <ligand>
        <name>FMN</name>
        <dbReference type="ChEBI" id="CHEBI:58210"/>
    </ligand>
</feature>
<dbReference type="InterPro" id="IPR001269">
    <property type="entry name" value="DUS_fam"/>
</dbReference>
<dbReference type="Gene3D" id="3.20.20.70">
    <property type="entry name" value="Aldolase class I"/>
    <property type="match status" value="1"/>
</dbReference>
<comment type="cofactor">
    <cofactor evidence="1 12 14">
        <name>FMN</name>
        <dbReference type="ChEBI" id="CHEBI:58210"/>
    </cofactor>
</comment>
<evidence type="ECO:0000256" key="6">
    <source>
        <dbReference type="ARBA" id="ARBA00022694"/>
    </source>
</evidence>
<dbReference type="EC" id="1.3.1.-" evidence="12"/>
<dbReference type="InterPro" id="IPR035587">
    <property type="entry name" value="DUS-like_FMN-bd"/>
</dbReference>
<accession>A0A0K9F7Y6</accession>
<dbReference type="EMBL" id="LFXJ01000007">
    <property type="protein sequence ID" value="KMY30719.1"/>
    <property type="molecule type" value="Genomic_DNA"/>
</dbReference>
<evidence type="ECO:0000256" key="4">
    <source>
        <dbReference type="ARBA" id="ARBA00022630"/>
    </source>
</evidence>
<dbReference type="OrthoDB" id="9764501at2"/>
<dbReference type="PANTHER" id="PTHR45846">
    <property type="entry name" value="TRNA-DIHYDROURIDINE(47) SYNTHASE [NAD(P)(+)]-LIKE"/>
    <property type="match status" value="1"/>
</dbReference>
<feature type="domain" description="DUS-like FMN-binding" evidence="15">
    <location>
        <begin position="22"/>
        <end position="323"/>
    </location>
</feature>
<evidence type="ECO:0000256" key="11">
    <source>
        <dbReference type="ARBA" id="ARBA00048802"/>
    </source>
</evidence>
<dbReference type="Pfam" id="PF01207">
    <property type="entry name" value="Dus"/>
    <property type="match status" value="1"/>
</dbReference>
<evidence type="ECO:0000313" key="17">
    <source>
        <dbReference type="Proteomes" id="UP000037326"/>
    </source>
</evidence>
<dbReference type="GeneID" id="96599562"/>
<comment type="catalytic activity">
    <reaction evidence="10">
        <text>a 5,6-dihydrouridine in tRNA + NADP(+) = a uridine in tRNA + NADPH + H(+)</text>
        <dbReference type="Rhea" id="RHEA:23624"/>
        <dbReference type="Rhea" id="RHEA-COMP:13339"/>
        <dbReference type="Rhea" id="RHEA-COMP:13887"/>
        <dbReference type="ChEBI" id="CHEBI:15378"/>
        <dbReference type="ChEBI" id="CHEBI:57783"/>
        <dbReference type="ChEBI" id="CHEBI:58349"/>
        <dbReference type="ChEBI" id="CHEBI:65315"/>
        <dbReference type="ChEBI" id="CHEBI:74443"/>
    </reaction>
</comment>
<dbReference type="Proteomes" id="UP000037326">
    <property type="component" value="Unassembled WGS sequence"/>
</dbReference>
<dbReference type="InterPro" id="IPR004652">
    <property type="entry name" value="DusB-like"/>
</dbReference>
<name>A0A0K9F7Y6_9BACI</name>
<comment type="similarity">
    <text evidence="12">Belongs to the dus family.</text>
</comment>
<evidence type="ECO:0000313" key="16">
    <source>
        <dbReference type="EMBL" id="KMY30719.1"/>
    </source>
</evidence>
<comment type="catalytic activity">
    <reaction evidence="11">
        <text>a 5,6-dihydrouridine in tRNA + NAD(+) = a uridine in tRNA + NADH + H(+)</text>
        <dbReference type="Rhea" id="RHEA:54452"/>
        <dbReference type="Rhea" id="RHEA-COMP:13339"/>
        <dbReference type="Rhea" id="RHEA-COMP:13887"/>
        <dbReference type="ChEBI" id="CHEBI:15378"/>
        <dbReference type="ChEBI" id="CHEBI:57540"/>
        <dbReference type="ChEBI" id="CHEBI:57945"/>
        <dbReference type="ChEBI" id="CHEBI:65315"/>
        <dbReference type="ChEBI" id="CHEBI:74443"/>
    </reaction>
</comment>
<dbReference type="InterPro" id="IPR024036">
    <property type="entry name" value="tRNA-dHydroUridine_Synthase_C"/>
</dbReference>
<dbReference type="PANTHER" id="PTHR45846:SF1">
    <property type="entry name" value="TRNA-DIHYDROURIDINE(47) SYNTHASE [NAD(P)(+)]-LIKE"/>
    <property type="match status" value="1"/>
</dbReference>
<feature type="binding site" evidence="14">
    <location>
        <position position="148"/>
    </location>
    <ligand>
        <name>FMN</name>
        <dbReference type="ChEBI" id="CHEBI:58210"/>
    </ligand>
</feature>
<feature type="active site" description="Proton donor" evidence="13">
    <location>
        <position position="109"/>
    </location>
</feature>
<sequence>MSQTTEKPFQIGDIVMDNRVVLAPMAGICNSAFRLTVKEFGAGLVYAEMISDKGIVQKNAKTLGMLYIDERENPLSLQIFGGDKTTLVEAAKYVDENTTADIIDINMGCPVNKIIKCEAGARLLLDPNKLYEMVAAVVDAVKKPVSVKMRIGWDDEHIFAVENAQAAERAGASAVAVHGRTRVQMYEGKANWDYIRQVKENVKIPVLGNGDVETPQDAKRMLDTTGVDAVMIGRAALGNPWMIYRTVQYLETGELKEEPSVREKIDVCLLHFERLMQLKGESVAVREMRKHASWYLKGIRGNGKARKAINQTETAVELRALLNGIAQDYEEFESKLIVPEAKQLIL</sequence>
<protein>
    <recommendedName>
        <fullName evidence="12">tRNA-dihydrouridine synthase</fullName>
        <ecNumber evidence="12">1.3.1.-</ecNumber>
    </recommendedName>
</protein>
<keyword evidence="6 12" id="KW-0819">tRNA processing</keyword>
<evidence type="ECO:0000256" key="14">
    <source>
        <dbReference type="PIRSR" id="PIRSR006621-2"/>
    </source>
</evidence>
<dbReference type="GO" id="GO:0017150">
    <property type="term" value="F:tRNA dihydrouridine synthase activity"/>
    <property type="evidence" value="ECO:0007669"/>
    <property type="project" value="InterPro"/>
</dbReference>
<evidence type="ECO:0000256" key="2">
    <source>
        <dbReference type="ARBA" id="ARBA00002790"/>
    </source>
</evidence>
<comment type="caution">
    <text evidence="16">The sequence shown here is derived from an EMBL/GenBank/DDBJ whole genome shotgun (WGS) entry which is preliminary data.</text>
</comment>
<evidence type="ECO:0000256" key="10">
    <source>
        <dbReference type="ARBA" id="ARBA00048205"/>
    </source>
</evidence>
<proteinExistence type="inferred from homology"/>
<evidence type="ECO:0000256" key="7">
    <source>
        <dbReference type="ARBA" id="ARBA00022857"/>
    </source>
</evidence>
<dbReference type="GO" id="GO:0050660">
    <property type="term" value="F:flavin adenine dinucleotide binding"/>
    <property type="evidence" value="ECO:0007669"/>
    <property type="project" value="InterPro"/>
</dbReference>
<dbReference type="RefSeq" id="WP_049667390.1">
    <property type="nucleotide sequence ID" value="NZ_LFXJ01000007.1"/>
</dbReference>
<feature type="binding site" evidence="14">
    <location>
        <begin position="233"/>
        <end position="234"/>
    </location>
    <ligand>
        <name>FMN</name>
        <dbReference type="ChEBI" id="CHEBI:58210"/>
    </ligand>
</feature>
<dbReference type="PROSITE" id="PS01136">
    <property type="entry name" value="UPF0034"/>
    <property type="match status" value="1"/>
</dbReference>
<feature type="binding site" evidence="14">
    <location>
        <position position="178"/>
    </location>
    <ligand>
        <name>FMN</name>
        <dbReference type="ChEBI" id="CHEBI:58210"/>
    </ligand>
</feature>
<reference evidence="17" key="1">
    <citation type="submission" date="2015-07" db="EMBL/GenBank/DDBJ databases">
        <authorList>
            <consortium name="Consortium for Microbial Forensics and Genomics (microFORGE)"/>
            <person name="Knight B.M."/>
            <person name="Roberts D.P."/>
            <person name="Lin D."/>
            <person name="Hari K."/>
            <person name="Fletcher J."/>
            <person name="Melcher U."/>
            <person name="Blagden T."/>
            <person name="Winegar R.A."/>
        </authorList>
    </citation>
    <scope>NUCLEOTIDE SEQUENCE [LARGE SCALE GENOMIC DNA]</scope>
    <source>
        <strain evidence="17">DSM 23493</strain>
    </source>
</reference>
<keyword evidence="5 12" id="KW-0288">FMN</keyword>